<reference evidence="3" key="1">
    <citation type="journal article" date="2021" name="Proc. Natl. Acad. Sci. U.S.A.">
        <title>Three genomes in the algal genus Volvox reveal the fate of a haploid sex-determining region after a transition to homothallism.</title>
        <authorList>
            <person name="Yamamoto K."/>
            <person name="Hamaji T."/>
            <person name="Kawai-Toyooka H."/>
            <person name="Matsuzaki R."/>
            <person name="Takahashi F."/>
            <person name="Nishimura Y."/>
            <person name="Kawachi M."/>
            <person name="Noguchi H."/>
            <person name="Minakuchi Y."/>
            <person name="Umen J.G."/>
            <person name="Toyoda A."/>
            <person name="Nozaki H."/>
        </authorList>
    </citation>
    <scope>NUCLEOTIDE SEQUENCE</scope>
    <source>
        <strain evidence="3">NIES-3780</strain>
    </source>
</reference>
<proteinExistence type="predicted"/>
<organism evidence="3 4">
    <name type="scientific">Volvox africanus</name>
    <dbReference type="NCBI Taxonomy" id="51714"/>
    <lineage>
        <taxon>Eukaryota</taxon>
        <taxon>Viridiplantae</taxon>
        <taxon>Chlorophyta</taxon>
        <taxon>core chlorophytes</taxon>
        <taxon>Chlorophyceae</taxon>
        <taxon>CS clade</taxon>
        <taxon>Chlamydomonadales</taxon>
        <taxon>Volvocaceae</taxon>
        <taxon>Volvox</taxon>
    </lineage>
</organism>
<evidence type="ECO:0000313" key="4">
    <source>
        <dbReference type="Proteomes" id="UP000747399"/>
    </source>
</evidence>
<accession>A0A8J4BQS9</accession>
<protein>
    <recommendedName>
        <fullName evidence="5">Flagellar associated protein</fullName>
    </recommendedName>
</protein>
<comment type="caution">
    <text evidence="3">The sequence shown here is derived from an EMBL/GenBank/DDBJ whole genome shotgun (WGS) entry which is preliminary data.</text>
</comment>
<keyword evidence="4" id="KW-1185">Reference proteome</keyword>
<feature type="region of interest" description="Disordered" evidence="2">
    <location>
        <begin position="347"/>
        <end position="368"/>
    </location>
</feature>
<feature type="coiled-coil region" evidence="1">
    <location>
        <begin position="264"/>
        <end position="298"/>
    </location>
</feature>
<evidence type="ECO:0008006" key="5">
    <source>
        <dbReference type="Google" id="ProtNLM"/>
    </source>
</evidence>
<gene>
    <name evidence="3" type="ORF">Vafri_17572</name>
</gene>
<sequence length="477" mass="53414">MPTVGEEIGKLLAIKAKEEAKGRSHHQRTPAVFRETSLDTHKTMQAEYFGPSIVPERKVLPTRLNSASQRATARQNRAALEALNRTSQLTASGEVRSVFVPTAEQMPVCAAAMERRANVAGSEWALIDTLDVTLYLNEKEAQARAIREAQARQKAVLDRQMSQLAQVKAAQEVLKVVEREEVNTALLLHQAQTRQRLDSQRVAALQLKAEREKMLSDVRAAKEAAVAAKRREEQQQSAAVTAALETERQMAYLATLDAREAAARTMLENEVMLAKRKMTELEQKRQDAETSKRMAEMMLAQERARDGQAEAIQAAVMARAGRAGTKPMDDKRALLEREERLIAEAAKEAERREAEREQAEAEKRARQKAEMLEVNEELKRAKALREAEAREAERRARAAAEAQSAAEKADAQRAAQLSRQRIALTKKIVASQRDEAHIKSKYDDVFMTERERKMNKALLDQARTTVGDPKQLGAIID</sequence>
<dbReference type="AlphaFoldDB" id="A0A8J4BQS9"/>
<feature type="compositionally biased region" description="Low complexity" evidence="2">
    <location>
        <begin position="399"/>
        <end position="413"/>
    </location>
</feature>
<feature type="region of interest" description="Disordered" evidence="2">
    <location>
        <begin position="388"/>
        <end position="413"/>
    </location>
</feature>
<feature type="compositionally biased region" description="Basic and acidic residues" evidence="2">
    <location>
        <begin position="388"/>
        <end position="398"/>
    </location>
</feature>
<dbReference type="Proteomes" id="UP000747399">
    <property type="component" value="Unassembled WGS sequence"/>
</dbReference>
<keyword evidence="1" id="KW-0175">Coiled coil</keyword>
<evidence type="ECO:0000256" key="2">
    <source>
        <dbReference type="SAM" id="MobiDB-lite"/>
    </source>
</evidence>
<dbReference type="EMBL" id="BNCO01000058">
    <property type="protein sequence ID" value="GIL63535.1"/>
    <property type="molecule type" value="Genomic_DNA"/>
</dbReference>
<name>A0A8J4BQS9_9CHLO</name>
<evidence type="ECO:0000256" key="1">
    <source>
        <dbReference type="SAM" id="Coils"/>
    </source>
</evidence>
<evidence type="ECO:0000313" key="3">
    <source>
        <dbReference type="EMBL" id="GIL63535.1"/>
    </source>
</evidence>